<reference evidence="1" key="1">
    <citation type="submission" date="2020-01" db="EMBL/GenBank/DDBJ databases">
        <authorList>
            <person name="Mishra B."/>
        </authorList>
    </citation>
    <scope>NUCLEOTIDE SEQUENCE [LARGE SCALE GENOMIC DNA]</scope>
</reference>
<evidence type="ECO:0008006" key="3">
    <source>
        <dbReference type="Google" id="ProtNLM"/>
    </source>
</evidence>
<dbReference type="Proteomes" id="UP000467841">
    <property type="component" value="Unassembled WGS sequence"/>
</dbReference>
<proteinExistence type="predicted"/>
<protein>
    <recommendedName>
        <fullName evidence="3">Reverse transcriptase zinc-binding domain-containing protein</fullName>
    </recommendedName>
</protein>
<evidence type="ECO:0000313" key="2">
    <source>
        <dbReference type="Proteomes" id="UP000467841"/>
    </source>
</evidence>
<name>A0A6D2LCM0_9BRAS</name>
<sequence>MNKALIAKVGWRLMHDDTSLWARVMRSKQVNILTDKWLGDSSLIEVVIADVPKFVGMKVCDLWIDGVRWDLRKIAPFVSEDTKLELAAVVVDKVTWVRDRLSWRDTPDGRFTVSSAYLECTNRILDISLIEYGESERLKESGFSFGWLGTKGL</sequence>
<dbReference type="EMBL" id="CACVBM020001706">
    <property type="protein sequence ID" value="CAA7057753.1"/>
    <property type="molecule type" value="Genomic_DNA"/>
</dbReference>
<accession>A0A6D2LCM0</accession>
<dbReference type="OrthoDB" id="691957at2759"/>
<organism evidence="1 2">
    <name type="scientific">Microthlaspi erraticum</name>
    <dbReference type="NCBI Taxonomy" id="1685480"/>
    <lineage>
        <taxon>Eukaryota</taxon>
        <taxon>Viridiplantae</taxon>
        <taxon>Streptophyta</taxon>
        <taxon>Embryophyta</taxon>
        <taxon>Tracheophyta</taxon>
        <taxon>Spermatophyta</taxon>
        <taxon>Magnoliopsida</taxon>
        <taxon>eudicotyledons</taxon>
        <taxon>Gunneridae</taxon>
        <taxon>Pentapetalae</taxon>
        <taxon>rosids</taxon>
        <taxon>malvids</taxon>
        <taxon>Brassicales</taxon>
        <taxon>Brassicaceae</taxon>
        <taxon>Coluteocarpeae</taxon>
        <taxon>Microthlaspi</taxon>
    </lineage>
</organism>
<keyword evidence="2" id="KW-1185">Reference proteome</keyword>
<evidence type="ECO:0000313" key="1">
    <source>
        <dbReference type="EMBL" id="CAA7057753.1"/>
    </source>
</evidence>
<gene>
    <name evidence="1" type="ORF">MERR_LOCUS44989</name>
</gene>
<dbReference type="AlphaFoldDB" id="A0A6D2LCM0"/>
<comment type="caution">
    <text evidence="1">The sequence shown here is derived from an EMBL/GenBank/DDBJ whole genome shotgun (WGS) entry which is preliminary data.</text>
</comment>